<reference evidence="1 2" key="1">
    <citation type="submission" date="2015-09" db="EMBL/GenBank/DDBJ databases">
        <title>Trachymyrmex cornetzi WGS genome.</title>
        <authorList>
            <person name="Nygaard S."/>
            <person name="Hu H."/>
            <person name="Boomsma J."/>
            <person name="Zhang G."/>
        </authorList>
    </citation>
    <scope>NUCLEOTIDE SEQUENCE [LARGE SCALE GENOMIC DNA]</scope>
    <source>
        <strain evidence="1">Tcor2-1</strain>
        <tissue evidence="1">Whole body</tissue>
    </source>
</reference>
<organism evidence="1 2">
    <name type="scientific">Trachymyrmex cornetzi</name>
    <dbReference type="NCBI Taxonomy" id="471704"/>
    <lineage>
        <taxon>Eukaryota</taxon>
        <taxon>Metazoa</taxon>
        <taxon>Ecdysozoa</taxon>
        <taxon>Arthropoda</taxon>
        <taxon>Hexapoda</taxon>
        <taxon>Insecta</taxon>
        <taxon>Pterygota</taxon>
        <taxon>Neoptera</taxon>
        <taxon>Endopterygota</taxon>
        <taxon>Hymenoptera</taxon>
        <taxon>Apocrita</taxon>
        <taxon>Aculeata</taxon>
        <taxon>Formicoidea</taxon>
        <taxon>Formicidae</taxon>
        <taxon>Myrmicinae</taxon>
        <taxon>Trachymyrmex</taxon>
    </lineage>
</organism>
<accession>A0A195EP19</accession>
<proteinExistence type="predicted"/>
<protein>
    <submittedName>
        <fullName evidence="1">Uncharacterized protein</fullName>
    </submittedName>
</protein>
<keyword evidence="2" id="KW-1185">Reference proteome</keyword>
<name>A0A195EP19_9HYME</name>
<dbReference type="Proteomes" id="UP000078492">
    <property type="component" value="Unassembled WGS sequence"/>
</dbReference>
<dbReference type="EMBL" id="KQ978625">
    <property type="protein sequence ID" value="KYN29634.1"/>
    <property type="molecule type" value="Genomic_DNA"/>
</dbReference>
<evidence type="ECO:0000313" key="2">
    <source>
        <dbReference type="Proteomes" id="UP000078492"/>
    </source>
</evidence>
<sequence length="216" mass="23999">MGSEPRSAWRRVLLPLVIDDDGPWVTACGGVGGQPRRDTPRRWVSHEDSTTNRLEDDIRKGEGVANMQSTFFLLPSPHEIGLSGGKEEDVKEGGTEAGRIVANVFQGGFLGFMWMNTPARRGGVLGKTSGVVLAVGKTGRRSTDQMFLWDHAHFEQYVMTSEFHMDVPESFSTPILVNYKAKLFRHNYVDNGECNGNGMSEDKFSKTIKDNCPMEN</sequence>
<dbReference type="AlphaFoldDB" id="A0A195EP19"/>
<gene>
    <name evidence="1" type="ORF">ALC57_00897</name>
</gene>
<dbReference type="STRING" id="471704.A0A195EP19"/>
<evidence type="ECO:0000313" key="1">
    <source>
        <dbReference type="EMBL" id="KYN29634.1"/>
    </source>
</evidence>